<dbReference type="EMBL" id="CP119078">
    <property type="protein sequence ID" value="WED42040.1"/>
    <property type="molecule type" value="Genomic_DNA"/>
</dbReference>
<organism evidence="2 3">
    <name type="scientific">Legionella cardiaca</name>
    <dbReference type="NCBI Taxonomy" id="1071983"/>
    <lineage>
        <taxon>Bacteria</taxon>
        <taxon>Pseudomonadati</taxon>
        <taxon>Pseudomonadota</taxon>
        <taxon>Gammaproteobacteria</taxon>
        <taxon>Legionellales</taxon>
        <taxon>Legionellaceae</taxon>
        <taxon>Legionella</taxon>
    </lineage>
</organism>
<dbReference type="Proteomes" id="UP001222087">
    <property type="component" value="Chromosome"/>
</dbReference>
<dbReference type="SUPFAM" id="SSF56281">
    <property type="entry name" value="Metallo-hydrolase/oxidoreductase"/>
    <property type="match status" value="1"/>
</dbReference>
<dbReference type="InterPro" id="IPR026360">
    <property type="entry name" value="Xnuc_lig_assoc"/>
</dbReference>
<dbReference type="NCBIfam" id="TIGR04122">
    <property type="entry name" value="Xnuc_lig_assoc"/>
    <property type="match status" value="1"/>
</dbReference>
<dbReference type="GO" id="GO:0004527">
    <property type="term" value="F:exonuclease activity"/>
    <property type="evidence" value="ECO:0007669"/>
    <property type="project" value="UniProtKB-KW"/>
</dbReference>
<keyword evidence="2" id="KW-0269">Exonuclease</keyword>
<dbReference type="GO" id="GO:0016874">
    <property type="term" value="F:ligase activity"/>
    <property type="evidence" value="ECO:0007669"/>
    <property type="project" value="UniProtKB-KW"/>
</dbReference>
<gene>
    <name evidence="2" type="ORF">PXX05_08850</name>
</gene>
<feature type="domain" description="Metallo-beta-lactamase" evidence="1">
    <location>
        <begin position="10"/>
        <end position="170"/>
    </location>
</feature>
<dbReference type="InterPro" id="IPR001279">
    <property type="entry name" value="Metallo-B-lactamas"/>
</dbReference>
<dbReference type="RefSeq" id="WP_275087864.1">
    <property type="nucleotide sequence ID" value="NZ_CP119078.1"/>
</dbReference>
<evidence type="ECO:0000313" key="3">
    <source>
        <dbReference type="Proteomes" id="UP001222087"/>
    </source>
</evidence>
<evidence type="ECO:0000313" key="2">
    <source>
        <dbReference type="EMBL" id="WED42040.1"/>
    </source>
</evidence>
<dbReference type="PANTHER" id="PTHR11203">
    <property type="entry name" value="CLEAVAGE AND POLYADENYLATION SPECIFICITY FACTOR FAMILY MEMBER"/>
    <property type="match status" value="1"/>
</dbReference>
<proteinExistence type="predicted"/>
<keyword evidence="2" id="KW-0436">Ligase</keyword>
<dbReference type="PANTHER" id="PTHR11203:SF49">
    <property type="entry name" value="BLL1145 PROTEIN"/>
    <property type="match status" value="1"/>
</dbReference>
<dbReference type="Pfam" id="PF00753">
    <property type="entry name" value="Lactamase_B"/>
    <property type="match status" value="1"/>
</dbReference>
<keyword evidence="3" id="KW-1185">Reference proteome</keyword>
<dbReference type="Gene3D" id="3.60.15.10">
    <property type="entry name" value="Ribonuclease Z/Hydroxyacylglutathione hydrolase-like"/>
    <property type="match status" value="1"/>
</dbReference>
<accession>A0ABY8AR87</accession>
<dbReference type="SMART" id="SM00849">
    <property type="entry name" value="Lactamase_B"/>
    <property type="match status" value="1"/>
</dbReference>
<dbReference type="InterPro" id="IPR050698">
    <property type="entry name" value="MBL"/>
</dbReference>
<name>A0ABY8AR87_9GAMM</name>
<dbReference type="InterPro" id="IPR036866">
    <property type="entry name" value="RibonucZ/Hydroxyglut_hydro"/>
</dbReference>
<evidence type="ECO:0000259" key="1">
    <source>
        <dbReference type="SMART" id="SM00849"/>
    </source>
</evidence>
<dbReference type="EC" id="3.1.-.-" evidence="2"/>
<protein>
    <submittedName>
        <fullName evidence="2">Ligase-associated DNA damage response exonuclease</fullName>
        <ecNumber evidence="2">3.1.-.-</ecNumber>
    </submittedName>
</protein>
<keyword evidence="2" id="KW-0540">Nuclease</keyword>
<sequence length="334" mass="37837">MTTVEEWLVLRPQGLYCIPGDFYIDPIDKVDAAIITHGHRDHAIAGHKKVLATPETIAIMQLRYGLDSTQFWQKLAFGTRVTINQIKVLLLPAGHVLGSAQIVLEYKHKRVIISGDYKRRGDPTCAAFEVMPCDIFITEATFGLPIFRHPAIQEEIGKLLQSLKKLSLCHLVGVYPLGKCQRLIKALREANYHEPIYLHGALFKLCHFYESLNIHLGDLRQANTLNEKNAVGKIVLCPPSSLHDRWTRRFGEIVRANASGWMQIRARAKQKGIDLPLIISDHADWLELLQTIDEVRPGEIWVTHGQEEALVYSLLKKGYKAQALHLLGYEDSEE</sequence>
<reference evidence="2 3" key="1">
    <citation type="submission" date="2023-02" db="EMBL/GenBank/DDBJ databases">
        <title>Genome Sequence of L. cardiaca H63T.</title>
        <authorList>
            <person name="Lopez A.E."/>
            <person name="Cianciotto N.P."/>
        </authorList>
    </citation>
    <scope>NUCLEOTIDE SEQUENCE [LARGE SCALE GENOMIC DNA]</scope>
    <source>
        <strain evidence="2 3">H63</strain>
    </source>
</reference>
<keyword evidence="2" id="KW-0378">Hydrolase</keyword>